<feature type="domain" description="Ubiquitin-like" evidence="1">
    <location>
        <begin position="89"/>
        <end position="160"/>
    </location>
</feature>
<dbReference type="PROSITE" id="PS50053">
    <property type="entry name" value="UBIQUITIN_2"/>
    <property type="match status" value="1"/>
</dbReference>
<sequence length="179" mass="20500">MEAHIPHCETEAFGEWCAYCQRVHDDKQSQEPPEQTDVRSCCVCLEDRVRLARYGHGCRCTLPSVCEGCAPFTEHCPMCRQGCYERDTANICVIDLYGTHHMFYDISTRLPVHHIWYLLNRVTGLDPVQYRFIHEKRYARDGTKSLAEYGIRDGSVLYVVSAVHERMSINGRSGVPLSA</sequence>
<dbReference type="Gene3D" id="3.10.20.90">
    <property type="entry name" value="Phosphatidylinositol 3-kinase Catalytic Subunit, Chain A, domain 1"/>
    <property type="match status" value="1"/>
</dbReference>
<proteinExistence type="predicted"/>
<organism evidence="2">
    <name type="scientific">Pandoravirus quercus</name>
    <dbReference type="NCBI Taxonomy" id="2107709"/>
    <lineage>
        <taxon>Viruses</taxon>
        <taxon>Pandoravirus</taxon>
    </lineage>
</organism>
<name>A0A2U7UAI4_9VIRU</name>
<evidence type="ECO:0000313" key="2">
    <source>
        <dbReference type="EMBL" id="AVK75457.1"/>
    </source>
</evidence>
<accession>A0A2U7UAI4</accession>
<dbReference type="Proteomes" id="UP000248852">
    <property type="component" value="Segment"/>
</dbReference>
<dbReference type="InterPro" id="IPR029071">
    <property type="entry name" value="Ubiquitin-like_domsf"/>
</dbReference>
<dbReference type="SUPFAM" id="SSF54236">
    <property type="entry name" value="Ubiquitin-like"/>
    <property type="match status" value="1"/>
</dbReference>
<dbReference type="GeneID" id="36844598"/>
<gene>
    <name evidence="2" type="ORF">pqer_cds_1035</name>
</gene>
<dbReference type="EMBL" id="MG011689">
    <property type="protein sequence ID" value="AVK75457.1"/>
    <property type="molecule type" value="Genomic_DNA"/>
</dbReference>
<reference evidence="2" key="1">
    <citation type="journal article" date="2018" name="Nat. Commun.">
        <title>Diversity and evolution of the emerging Pandoraviridae family.</title>
        <authorList>
            <person name="Legendre M."/>
            <person name="Fabre E."/>
            <person name="Poirot O."/>
            <person name="Jeudy S."/>
            <person name="Lartigue A."/>
            <person name="Alempic J.M."/>
            <person name="Beucher L."/>
            <person name="Philippe N."/>
            <person name="Bertaux L."/>
            <person name="Christo-Foroux E."/>
            <person name="Labadie K."/>
            <person name="Coute Y."/>
            <person name="Abergel C."/>
            <person name="Claverie J.M."/>
        </authorList>
    </citation>
    <scope>NUCLEOTIDE SEQUENCE [LARGE SCALE GENOMIC DNA]</scope>
    <source>
        <strain evidence="2">Quercus</strain>
    </source>
</reference>
<evidence type="ECO:0000259" key="1">
    <source>
        <dbReference type="PROSITE" id="PS50053"/>
    </source>
</evidence>
<dbReference type="RefSeq" id="YP_009483726.1">
    <property type="nucleotide sequence ID" value="NC_037667.1"/>
</dbReference>
<dbReference type="KEGG" id="vg:36844598"/>
<protein>
    <submittedName>
        <fullName evidence="2">TGS domain containing protein</fullName>
    </submittedName>
</protein>
<dbReference type="InterPro" id="IPR000626">
    <property type="entry name" value="Ubiquitin-like_dom"/>
</dbReference>